<evidence type="ECO:0000313" key="4">
    <source>
        <dbReference type="EMBL" id="KKO01500.1"/>
    </source>
</evidence>
<dbReference type="SUPFAM" id="SSF50939">
    <property type="entry name" value="Sialidases"/>
    <property type="match status" value="1"/>
</dbReference>
<organism evidence="4">
    <name type="scientific">marine sediment metagenome</name>
    <dbReference type="NCBI Taxonomy" id="412755"/>
    <lineage>
        <taxon>unclassified sequences</taxon>
        <taxon>metagenomes</taxon>
        <taxon>ecological metagenomes</taxon>
    </lineage>
</organism>
<dbReference type="InterPro" id="IPR036278">
    <property type="entry name" value="Sialidase_sf"/>
</dbReference>
<evidence type="ECO:0000256" key="1">
    <source>
        <dbReference type="ARBA" id="ARBA00022531"/>
    </source>
</evidence>
<dbReference type="InterPro" id="IPR015943">
    <property type="entry name" value="WD40/YVTN_repeat-like_dom_sf"/>
</dbReference>
<evidence type="ECO:0000256" key="2">
    <source>
        <dbReference type="ARBA" id="ARBA00023276"/>
    </source>
</evidence>
<dbReference type="Pfam" id="PF14870">
    <property type="entry name" value="PSII_BNR"/>
    <property type="match status" value="2"/>
</dbReference>
<evidence type="ECO:0000259" key="3">
    <source>
        <dbReference type="Pfam" id="PF14870"/>
    </source>
</evidence>
<dbReference type="GO" id="GO:0015979">
    <property type="term" value="P:photosynthesis"/>
    <property type="evidence" value="ECO:0007669"/>
    <property type="project" value="UniProtKB-KW"/>
</dbReference>
<name>A0A0F9VBU3_9ZZZZ</name>
<feature type="domain" description="Photosynthesis system II assembly factor Ycf48/Hcf136-like" evidence="3">
    <location>
        <begin position="85"/>
        <end position="147"/>
    </location>
</feature>
<reference evidence="4" key="1">
    <citation type="journal article" date="2015" name="Nature">
        <title>Complex archaea that bridge the gap between prokaryotes and eukaryotes.</title>
        <authorList>
            <person name="Spang A."/>
            <person name="Saw J.H."/>
            <person name="Jorgensen S.L."/>
            <person name="Zaremba-Niedzwiedzka K."/>
            <person name="Martijn J."/>
            <person name="Lind A.E."/>
            <person name="van Eijk R."/>
            <person name="Schleper C."/>
            <person name="Guy L."/>
            <person name="Ettema T.J."/>
        </authorList>
    </citation>
    <scope>NUCLEOTIDE SEQUENCE</scope>
</reference>
<keyword evidence="1" id="KW-0602">Photosynthesis</keyword>
<dbReference type="PANTHER" id="PTHR47199">
    <property type="entry name" value="PHOTOSYSTEM II STABILITY/ASSEMBLY FACTOR HCF136, CHLOROPLASTIC"/>
    <property type="match status" value="1"/>
</dbReference>
<keyword evidence="2" id="KW-0604">Photosystem II</keyword>
<dbReference type="InterPro" id="IPR028203">
    <property type="entry name" value="PSII_CF48-like_dom"/>
</dbReference>
<dbReference type="EMBL" id="LAZR01000035">
    <property type="protein sequence ID" value="KKO01500.1"/>
    <property type="molecule type" value="Genomic_DNA"/>
</dbReference>
<gene>
    <name evidence="4" type="ORF">LCGC14_0117140</name>
</gene>
<dbReference type="PANTHER" id="PTHR47199:SF2">
    <property type="entry name" value="PHOTOSYSTEM II STABILITY_ASSEMBLY FACTOR HCF136, CHLOROPLASTIC"/>
    <property type="match status" value="1"/>
</dbReference>
<feature type="domain" description="Photosynthesis system II assembly factor Ycf48/Hcf136-like" evidence="3">
    <location>
        <begin position="168"/>
        <end position="289"/>
    </location>
</feature>
<proteinExistence type="predicted"/>
<accession>A0A0F9VBU3</accession>
<comment type="caution">
    <text evidence="4">The sequence shown here is derived from an EMBL/GenBank/DDBJ whole genome shotgun (WGS) entry which is preliminary data.</text>
</comment>
<dbReference type="CDD" id="cd15482">
    <property type="entry name" value="Sialidase_non-viral"/>
    <property type="match status" value="1"/>
</dbReference>
<dbReference type="Gene3D" id="2.130.10.10">
    <property type="entry name" value="YVTN repeat-like/Quinoprotein amine dehydrogenase"/>
    <property type="match status" value="2"/>
</dbReference>
<protein>
    <recommendedName>
        <fullName evidence="3">Photosynthesis system II assembly factor Ycf48/Hcf136-like domain-containing protein</fullName>
    </recommendedName>
</protein>
<dbReference type="GO" id="GO:0009523">
    <property type="term" value="C:photosystem II"/>
    <property type="evidence" value="ECO:0007669"/>
    <property type="project" value="UniProtKB-KW"/>
</dbReference>
<dbReference type="AlphaFoldDB" id="A0A0F9VBU3"/>
<sequence length="378" mass="40433">MRMPIDWRAPSVEKASNMYQPGSGSTLSFPRKLISVIGLSAAMVCVPAAQVFAQDATEYEDTRSAVMSPLASLALLIDVVKAGDRLVAVGSRGHIVYSDDQGASWQQADVPTRQMLTAVNFINANEGWAVGHDSLILHTTDGGESWTIQYRDPALQEEIDEQGPGLLERPLMDVWFRDANTGFAVGAYGLMLRTEDGGETWNEVDDVDNPNGFHYNAIAPIEGAGLFLVGEMGTVYRSPDYGDTWETLTDVPYDGSWFGVTGTGDTGVVLAWGLRGNMFRSEDFGDTWRQIELTAPDGDPLESTLFGGGASADGQEIVVVGVGGIVAVSEDRGRSFSVAVRPDRAALASATVLENGQLLLVGQRGVVKAAENGLPANR</sequence>